<dbReference type="OrthoDB" id="442176at2759"/>
<dbReference type="InterPro" id="IPR027417">
    <property type="entry name" value="P-loop_NTPase"/>
</dbReference>
<evidence type="ECO:0000313" key="1">
    <source>
        <dbReference type="EMBL" id="KAF2835663.1"/>
    </source>
</evidence>
<keyword evidence="2" id="KW-1185">Reference proteome</keyword>
<dbReference type="EMBL" id="MU006107">
    <property type="protein sequence ID" value="KAF2835663.1"/>
    <property type="molecule type" value="Genomic_DNA"/>
</dbReference>
<name>A0A9P4VLL2_9PEZI</name>
<proteinExistence type="predicted"/>
<dbReference type="Gene3D" id="3.40.50.300">
    <property type="entry name" value="P-loop containing nucleotide triphosphate hydrolases"/>
    <property type="match status" value="1"/>
</dbReference>
<gene>
    <name evidence="1" type="ORF">M501DRAFT_325771</name>
</gene>
<accession>A0A9P4VLL2</accession>
<dbReference type="Pfam" id="PF00406">
    <property type="entry name" value="ADK"/>
    <property type="match status" value="1"/>
</dbReference>
<comment type="caution">
    <text evidence="1">The sequence shown here is derived from an EMBL/GenBank/DDBJ whole genome shotgun (WGS) entry which is preliminary data.</text>
</comment>
<protein>
    <submittedName>
        <fullName evidence="1">Uncharacterized protein</fullName>
    </submittedName>
</protein>
<dbReference type="AlphaFoldDB" id="A0A9P4VLL2"/>
<dbReference type="Proteomes" id="UP000799429">
    <property type="component" value="Unassembled WGS sequence"/>
</dbReference>
<organism evidence="1 2">
    <name type="scientific">Patellaria atrata CBS 101060</name>
    <dbReference type="NCBI Taxonomy" id="1346257"/>
    <lineage>
        <taxon>Eukaryota</taxon>
        <taxon>Fungi</taxon>
        <taxon>Dikarya</taxon>
        <taxon>Ascomycota</taxon>
        <taxon>Pezizomycotina</taxon>
        <taxon>Dothideomycetes</taxon>
        <taxon>Dothideomycetes incertae sedis</taxon>
        <taxon>Patellariales</taxon>
        <taxon>Patellariaceae</taxon>
        <taxon>Patellaria</taxon>
    </lineage>
</organism>
<reference evidence="1" key="1">
    <citation type="journal article" date="2020" name="Stud. Mycol.">
        <title>101 Dothideomycetes genomes: a test case for predicting lifestyles and emergence of pathogens.</title>
        <authorList>
            <person name="Haridas S."/>
            <person name="Albert R."/>
            <person name="Binder M."/>
            <person name="Bloem J."/>
            <person name="Labutti K."/>
            <person name="Salamov A."/>
            <person name="Andreopoulos B."/>
            <person name="Baker S."/>
            <person name="Barry K."/>
            <person name="Bills G."/>
            <person name="Bluhm B."/>
            <person name="Cannon C."/>
            <person name="Castanera R."/>
            <person name="Culley D."/>
            <person name="Daum C."/>
            <person name="Ezra D."/>
            <person name="Gonzalez J."/>
            <person name="Henrissat B."/>
            <person name="Kuo A."/>
            <person name="Liang C."/>
            <person name="Lipzen A."/>
            <person name="Lutzoni F."/>
            <person name="Magnuson J."/>
            <person name="Mondo S."/>
            <person name="Nolan M."/>
            <person name="Ohm R."/>
            <person name="Pangilinan J."/>
            <person name="Park H.-J."/>
            <person name="Ramirez L."/>
            <person name="Alfaro M."/>
            <person name="Sun H."/>
            <person name="Tritt A."/>
            <person name="Yoshinaga Y."/>
            <person name="Zwiers L.-H."/>
            <person name="Turgeon B."/>
            <person name="Goodwin S."/>
            <person name="Spatafora J."/>
            <person name="Crous P."/>
            <person name="Grigoriev I."/>
        </authorList>
    </citation>
    <scope>NUCLEOTIDE SEQUENCE</scope>
    <source>
        <strain evidence="1">CBS 101060</strain>
    </source>
</reference>
<evidence type="ECO:0000313" key="2">
    <source>
        <dbReference type="Proteomes" id="UP000799429"/>
    </source>
</evidence>
<sequence length="149" mass="16360">MIGPPFQMCVLSSILDALRGIFTASEPPKPVVSNTPKIIHIIVLPQRVKMRYASACATAYSLYHISVGDVLRAAKADPNNPAGREIAGYMQRGELIPPSLSYPLFKERIEAEVRKGAGRVLEDWLPRDVRQMRTWESLVSSAARSGALG</sequence>